<gene>
    <name evidence="3" type="ordered locus">Mnod_4957</name>
</gene>
<accession>B8IHC2</accession>
<protein>
    <submittedName>
        <fullName evidence="3">Uncharacterized protein</fullName>
    </submittedName>
</protein>
<evidence type="ECO:0000313" key="4">
    <source>
        <dbReference type="Proteomes" id="UP000008207"/>
    </source>
</evidence>
<evidence type="ECO:0000256" key="1">
    <source>
        <dbReference type="SAM" id="MobiDB-lite"/>
    </source>
</evidence>
<dbReference type="KEGG" id="mno:Mnod_4957"/>
<dbReference type="HOGENOM" id="CLU_2409868_0_0_5"/>
<feature type="region of interest" description="Disordered" evidence="1">
    <location>
        <begin position="69"/>
        <end position="92"/>
    </location>
</feature>
<keyword evidence="4" id="KW-1185">Reference proteome</keyword>
<evidence type="ECO:0000256" key="2">
    <source>
        <dbReference type="SAM" id="SignalP"/>
    </source>
</evidence>
<dbReference type="Proteomes" id="UP000008207">
    <property type="component" value="Chromosome"/>
</dbReference>
<feature type="signal peptide" evidence="2">
    <location>
        <begin position="1"/>
        <end position="23"/>
    </location>
</feature>
<dbReference type="RefSeq" id="WP_015931443.1">
    <property type="nucleotide sequence ID" value="NC_011894.1"/>
</dbReference>
<name>B8IHC2_METNO</name>
<proteinExistence type="predicted"/>
<sequence>MQGLARGIVVLGVMLAGVQAAHAQPIKSPQDQACRDEARARVFSTPDPQGVGPYVIGRQIYMACMQRASHRASVPHRRAAKRVKRAKRAKHR</sequence>
<dbReference type="eggNOG" id="ENOG50304QK">
    <property type="taxonomic scope" value="Bacteria"/>
</dbReference>
<organism evidence="3 4">
    <name type="scientific">Methylobacterium nodulans (strain LMG 21967 / CNCM I-2342 / ORS 2060)</name>
    <dbReference type="NCBI Taxonomy" id="460265"/>
    <lineage>
        <taxon>Bacteria</taxon>
        <taxon>Pseudomonadati</taxon>
        <taxon>Pseudomonadota</taxon>
        <taxon>Alphaproteobacteria</taxon>
        <taxon>Hyphomicrobiales</taxon>
        <taxon>Methylobacteriaceae</taxon>
        <taxon>Methylobacterium</taxon>
    </lineage>
</organism>
<dbReference type="OrthoDB" id="7998027at2"/>
<dbReference type="EMBL" id="CP001349">
    <property type="protein sequence ID" value="ACL59814.1"/>
    <property type="molecule type" value="Genomic_DNA"/>
</dbReference>
<evidence type="ECO:0000313" key="3">
    <source>
        <dbReference type="EMBL" id="ACL59814.1"/>
    </source>
</evidence>
<feature type="chain" id="PRO_5002871857" evidence="2">
    <location>
        <begin position="24"/>
        <end position="92"/>
    </location>
</feature>
<keyword evidence="2" id="KW-0732">Signal</keyword>
<reference evidence="3 4" key="1">
    <citation type="submission" date="2009-01" db="EMBL/GenBank/DDBJ databases">
        <title>Complete sequence of chromosome of Methylobacterium nodulans ORS 2060.</title>
        <authorList>
            <consortium name="US DOE Joint Genome Institute"/>
            <person name="Lucas S."/>
            <person name="Copeland A."/>
            <person name="Lapidus A."/>
            <person name="Glavina del Rio T."/>
            <person name="Dalin E."/>
            <person name="Tice H."/>
            <person name="Bruce D."/>
            <person name="Goodwin L."/>
            <person name="Pitluck S."/>
            <person name="Sims D."/>
            <person name="Brettin T."/>
            <person name="Detter J.C."/>
            <person name="Han C."/>
            <person name="Larimer F."/>
            <person name="Land M."/>
            <person name="Hauser L."/>
            <person name="Kyrpides N."/>
            <person name="Ivanova N."/>
            <person name="Marx C.J."/>
            <person name="Richardson P."/>
        </authorList>
    </citation>
    <scope>NUCLEOTIDE SEQUENCE [LARGE SCALE GENOMIC DNA]</scope>
    <source>
        <strain evidence="4">LMG 21967 / CNCM I-2342 / ORS 2060</strain>
    </source>
</reference>
<dbReference type="AlphaFoldDB" id="B8IHC2"/>